<keyword evidence="1" id="KW-0175">Coiled coil</keyword>
<dbReference type="EMBL" id="LR862136">
    <property type="protein sequence ID" value="CAD1842566.1"/>
    <property type="molecule type" value="Genomic_DNA"/>
</dbReference>
<protein>
    <submittedName>
        <fullName evidence="3">Uncharacterized protein</fullName>
    </submittedName>
</protein>
<name>A0A6V7QIB3_ANACO</name>
<gene>
    <name evidence="3" type="ORF">CB5_LOCUS25777</name>
</gene>
<accession>A0A6V7QIB3</accession>
<evidence type="ECO:0000256" key="1">
    <source>
        <dbReference type="SAM" id="Coils"/>
    </source>
</evidence>
<evidence type="ECO:0000313" key="3">
    <source>
        <dbReference type="EMBL" id="CAD1842566.1"/>
    </source>
</evidence>
<feature type="region of interest" description="Disordered" evidence="2">
    <location>
        <begin position="145"/>
        <end position="181"/>
    </location>
</feature>
<organism evidence="3">
    <name type="scientific">Ananas comosus var. bracteatus</name>
    <name type="common">red pineapple</name>
    <dbReference type="NCBI Taxonomy" id="296719"/>
    <lineage>
        <taxon>Eukaryota</taxon>
        <taxon>Viridiplantae</taxon>
        <taxon>Streptophyta</taxon>
        <taxon>Embryophyta</taxon>
        <taxon>Tracheophyta</taxon>
        <taxon>Spermatophyta</taxon>
        <taxon>Magnoliopsida</taxon>
        <taxon>Liliopsida</taxon>
        <taxon>Poales</taxon>
        <taxon>Bromeliaceae</taxon>
        <taxon>Bromelioideae</taxon>
        <taxon>Ananas</taxon>
    </lineage>
</organism>
<feature type="coiled-coil region" evidence="1">
    <location>
        <begin position="296"/>
        <end position="332"/>
    </location>
</feature>
<feature type="compositionally biased region" description="Basic and acidic residues" evidence="2">
    <location>
        <begin position="170"/>
        <end position="181"/>
    </location>
</feature>
<sequence length="342" mass="39684">MVVKTLPRNFYDVPIVNEKESSDDEPAWDKNTTLDSLPDYVISNDDATTLLNRDDVTGLIIEKDHLLHKVNDDRHIDGFIDDNQEEEEWEESVMAGKYKEGSNRTRLGSTMMRRVQEARLEIPSTEEIGEHRPRIEINRSNHQMEQTNGLDVPNSSSAASCSERKRTRGKTIDEQRRAHCPSDIDPDQWNWLINYWSDPKFKRKDLEENEQENNEISEQPEYMKLWEKVRKKKDGTWVDTNAKEKYKEMKNLHTTQMQEKGEDILTTREAYTIVLGHRSGSNSRGGRGTHGTKESEVQARIEQREAEAEARLAQKEARLEQMEAQMRAVMQHLSEIGMPLSS</sequence>
<dbReference type="AlphaFoldDB" id="A0A6V7QIB3"/>
<feature type="compositionally biased region" description="Polar residues" evidence="2">
    <location>
        <begin position="145"/>
        <end position="160"/>
    </location>
</feature>
<evidence type="ECO:0000256" key="2">
    <source>
        <dbReference type="SAM" id="MobiDB-lite"/>
    </source>
</evidence>
<feature type="region of interest" description="Disordered" evidence="2">
    <location>
        <begin position="277"/>
        <end position="296"/>
    </location>
</feature>
<reference evidence="3" key="1">
    <citation type="submission" date="2020-07" db="EMBL/GenBank/DDBJ databases">
        <authorList>
            <person name="Lin J."/>
        </authorList>
    </citation>
    <scope>NUCLEOTIDE SEQUENCE</scope>
</reference>
<proteinExistence type="predicted"/>